<dbReference type="PROSITE" id="PS50011">
    <property type="entry name" value="PROTEIN_KINASE_DOM"/>
    <property type="match status" value="1"/>
</dbReference>
<dbReference type="Gene3D" id="1.10.510.10">
    <property type="entry name" value="Transferase(Phosphotransferase) domain 1"/>
    <property type="match status" value="1"/>
</dbReference>
<keyword evidence="1" id="KW-0547">Nucleotide-binding</keyword>
<evidence type="ECO:0000259" key="3">
    <source>
        <dbReference type="PROSITE" id="PS50011"/>
    </source>
</evidence>
<evidence type="ECO:0000313" key="5">
    <source>
        <dbReference type="Proteomes" id="UP001139031"/>
    </source>
</evidence>
<dbReference type="SUPFAM" id="SSF48452">
    <property type="entry name" value="TPR-like"/>
    <property type="match status" value="1"/>
</dbReference>
<sequence length="1306" mass="142349">MPNRPGAFGRYEIRSLAGSGGMGDVFQGVDVETQERVAIKMLRGASESDRARFEREAQALAELRHPAIVRYISHGHTSDAQPYLVMEWLEGEDFEARLTRKRCTVDEAVAVVRRAAEGLAVVHALGVVHRDIKPSNLFLVDGRIDELKLLDFGIARMARTRMTRTGAFLGTPGYMAPEQARGYESVTPAADVFSLGCVLFEALTGRPAFQGNNPLAVLAKLIFEESPGLGDACREAPAQLEALLGRMLAKHPEERPRDASALLAELAEAAPRRAAAAAVTRKMAPPGPRLTTAERRIVSVVLIRERGGLGEAEDGAGTLLAVPPAPTLIERLEATAEAAEGRFAYLADRSMVVTITGLGAAKDRVTHAARFALSLRDLVGERQIVLTTGSVEDTAGNGVGDAIERAVRRLARCPTGPGDGPPPIAIDKSTAALLDHRFEWHDSAAGPELWGERGSVDVVRNLLGRPAPCVGRERDLSTLTEAFRDCVDESLAQAVLLVAPAGVGKSRLSQEFVRSARVRGPVEVWTAQGDPFRVDSSLMLLGGALRSAVGIAGAEPMPERHARLRAAVAGLLPAAEQRRIAEFIGEIVGAPFPDDDSPQLRAARHDAAAMTEQMQQALGEFVAARCRRGPVMLVLEELHWSDAMSARFVDTLLRDLAELPLFVLALARPEVGERFPTLWSARRLQQIRLGPLSRRASERLVRQVLGADIDAATCERLVDKAEGNAFYLEELIRAIAEGQTALPDTVIAMAQSRIEGLELELRRTLRAASVFGSVFWSGGVRALLGEDTSTRAVDGWLTRLVEREFLVRRKQSRFAGEDELEFRHALLREGAYSMLTDEDRRLGHEIAAAWLQQYDDVDARVLAEHCERSEQRERAVHFYMLAAEESWDNNDPDAAGPCAERGLQLGADGETRGVLLSVLAGVRSRQERHDESEAHCTEALALLPPGSRRWVRTFHVLFPVVARTRPARLGELLHAFFDIEPEPGTRAEQIHAVTWIYAILTITGVLDASATLLADMRRTFRAIERPDVLTRAFMDAAESVHADLVAGSPWQHMIRSRDSALAFQEVGLRGYQCIQASFYGKALGELGDHATATSILRDNLATAERFGDPVSLSYARLFLARLLLSAAAEPPLDEVVALATEVVAARNESLVGLALAALADCKLRRGDLADAEVDARLACERTRPFAGYWWGTAALHGRILLALGRPAEALAVLDDAMARLDELDMGGYGDIELCLVAAEVWHDHQRREPARRALAQAVQRLRARVDGLLPEHRRAYLMHVAPHARALALAGEWLGPDALTGLEAPA</sequence>
<dbReference type="CDD" id="cd14014">
    <property type="entry name" value="STKc_PknB_like"/>
    <property type="match status" value="1"/>
</dbReference>
<dbReference type="InterPro" id="IPR011990">
    <property type="entry name" value="TPR-like_helical_dom_sf"/>
</dbReference>
<dbReference type="SMART" id="SM00220">
    <property type="entry name" value="S_TKc"/>
    <property type="match status" value="1"/>
</dbReference>
<dbReference type="SUPFAM" id="SSF56112">
    <property type="entry name" value="Protein kinase-like (PK-like)"/>
    <property type="match status" value="1"/>
</dbReference>
<keyword evidence="4" id="KW-0808">Transferase</keyword>
<keyword evidence="4" id="KW-0418">Kinase</keyword>
<dbReference type="InterPro" id="IPR041664">
    <property type="entry name" value="AAA_16"/>
</dbReference>
<dbReference type="Pfam" id="PF00069">
    <property type="entry name" value="Pkinase"/>
    <property type="match status" value="1"/>
</dbReference>
<dbReference type="Gene3D" id="3.30.200.20">
    <property type="entry name" value="Phosphorylase Kinase, domain 1"/>
    <property type="match status" value="1"/>
</dbReference>
<name>A0ABS7TS06_9BACT</name>
<dbReference type="InterPro" id="IPR011009">
    <property type="entry name" value="Kinase-like_dom_sf"/>
</dbReference>
<dbReference type="PANTHER" id="PTHR16305">
    <property type="entry name" value="TESTICULAR SOLUBLE ADENYLYL CYCLASE"/>
    <property type="match status" value="1"/>
</dbReference>
<keyword evidence="2" id="KW-0067">ATP-binding</keyword>
<evidence type="ECO:0000256" key="1">
    <source>
        <dbReference type="ARBA" id="ARBA00022741"/>
    </source>
</evidence>
<dbReference type="InterPro" id="IPR008271">
    <property type="entry name" value="Ser/Thr_kinase_AS"/>
</dbReference>
<dbReference type="Proteomes" id="UP001139031">
    <property type="component" value="Unassembled WGS sequence"/>
</dbReference>
<dbReference type="PROSITE" id="PS00108">
    <property type="entry name" value="PROTEIN_KINASE_ST"/>
    <property type="match status" value="1"/>
</dbReference>
<dbReference type="RefSeq" id="WP_224192788.1">
    <property type="nucleotide sequence ID" value="NZ_JAIRAU010000023.1"/>
</dbReference>
<evidence type="ECO:0000256" key="2">
    <source>
        <dbReference type="ARBA" id="ARBA00022840"/>
    </source>
</evidence>
<organism evidence="4 5">
    <name type="scientific">Nannocystis pusilla</name>
    <dbReference type="NCBI Taxonomy" id="889268"/>
    <lineage>
        <taxon>Bacteria</taxon>
        <taxon>Pseudomonadati</taxon>
        <taxon>Myxococcota</taxon>
        <taxon>Polyangia</taxon>
        <taxon>Nannocystales</taxon>
        <taxon>Nannocystaceae</taxon>
        <taxon>Nannocystis</taxon>
    </lineage>
</organism>
<dbReference type="Pfam" id="PF13191">
    <property type="entry name" value="AAA_16"/>
    <property type="match status" value="1"/>
</dbReference>
<accession>A0ABS7TS06</accession>
<feature type="domain" description="Protein kinase" evidence="3">
    <location>
        <begin position="11"/>
        <end position="267"/>
    </location>
</feature>
<dbReference type="SUPFAM" id="SSF52540">
    <property type="entry name" value="P-loop containing nucleoside triphosphate hydrolases"/>
    <property type="match status" value="1"/>
</dbReference>
<keyword evidence="5" id="KW-1185">Reference proteome</keyword>
<dbReference type="InterPro" id="IPR000719">
    <property type="entry name" value="Prot_kinase_dom"/>
</dbReference>
<proteinExistence type="predicted"/>
<comment type="caution">
    <text evidence="4">The sequence shown here is derived from an EMBL/GenBank/DDBJ whole genome shotgun (WGS) entry which is preliminary data.</text>
</comment>
<dbReference type="PANTHER" id="PTHR16305:SF28">
    <property type="entry name" value="GUANYLATE CYCLASE DOMAIN-CONTAINING PROTEIN"/>
    <property type="match status" value="1"/>
</dbReference>
<reference evidence="4" key="1">
    <citation type="submission" date="2021-08" db="EMBL/GenBank/DDBJ databases">
        <authorList>
            <person name="Stevens D.C."/>
        </authorList>
    </citation>
    <scope>NUCLEOTIDE SEQUENCE</scope>
    <source>
        <strain evidence="4">DSM 53165</strain>
    </source>
</reference>
<gene>
    <name evidence="4" type="ORF">K7C98_17370</name>
</gene>
<dbReference type="EMBL" id="JAIRAU010000023">
    <property type="protein sequence ID" value="MBZ5711019.1"/>
    <property type="molecule type" value="Genomic_DNA"/>
</dbReference>
<dbReference type="InterPro" id="IPR027417">
    <property type="entry name" value="P-loop_NTPase"/>
</dbReference>
<protein>
    <submittedName>
        <fullName evidence="4">Protein kinase</fullName>
    </submittedName>
</protein>
<dbReference type="GO" id="GO:0016301">
    <property type="term" value="F:kinase activity"/>
    <property type="evidence" value="ECO:0007669"/>
    <property type="project" value="UniProtKB-KW"/>
</dbReference>
<evidence type="ECO:0000313" key="4">
    <source>
        <dbReference type="EMBL" id="MBZ5711019.1"/>
    </source>
</evidence>